<dbReference type="RefSeq" id="WP_184642629.1">
    <property type="nucleotide sequence ID" value="NZ_JACIFZ010000017.1"/>
</dbReference>
<reference evidence="2 3" key="1">
    <citation type="submission" date="2020-08" db="EMBL/GenBank/DDBJ databases">
        <title>Genomic Encyclopedia of Type Strains, Phase IV (KMG-V): Genome sequencing to study the core and pangenomes of soil and plant-associated prokaryotes.</title>
        <authorList>
            <person name="Whitman W."/>
        </authorList>
    </citation>
    <scope>NUCLEOTIDE SEQUENCE [LARGE SCALE GENOMIC DNA]</scope>
    <source>
        <strain evidence="2 3">34/80</strain>
    </source>
</reference>
<evidence type="ECO:0000259" key="1">
    <source>
        <dbReference type="Pfam" id="PF13827"/>
    </source>
</evidence>
<protein>
    <recommendedName>
        <fullName evidence="1">DUF4189 domain-containing protein</fullName>
    </recommendedName>
</protein>
<gene>
    <name evidence="2" type="ORF">GGD71_006741</name>
</gene>
<feature type="domain" description="DUF4189" evidence="1">
    <location>
        <begin position="7"/>
        <end position="99"/>
    </location>
</feature>
<evidence type="ECO:0000313" key="3">
    <source>
        <dbReference type="Proteomes" id="UP000524450"/>
    </source>
</evidence>
<dbReference type="EMBL" id="JACIFZ010000017">
    <property type="protein sequence ID" value="MBB4225928.1"/>
    <property type="molecule type" value="Genomic_DNA"/>
</dbReference>
<dbReference type="AlphaFoldDB" id="A0A840GAU3"/>
<proteinExistence type="predicted"/>
<name>A0A840GAU3_9BURK</name>
<sequence length="106" mass="11069">MTYIEQWGAVALDARYTGNIGASHNKASRPQAEKIAMANCISLGSTQCELVSAYSNGCVALAKGDTHYSVASRPALNEAESAVLGLCGDASCKVVYSSCSKAKVLY</sequence>
<dbReference type="Proteomes" id="UP000524450">
    <property type="component" value="Unassembled WGS sequence"/>
</dbReference>
<evidence type="ECO:0000313" key="2">
    <source>
        <dbReference type="EMBL" id="MBB4225928.1"/>
    </source>
</evidence>
<dbReference type="InterPro" id="IPR025240">
    <property type="entry name" value="DUF4189"/>
</dbReference>
<organism evidence="2 3">
    <name type="scientific">Variovorax guangxiensis</name>
    <dbReference type="NCBI Taxonomy" id="1775474"/>
    <lineage>
        <taxon>Bacteria</taxon>
        <taxon>Pseudomonadati</taxon>
        <taxon>Pseudomonadota</taxon>
        <taxon>Betaproteobacteria</taxon>
        <taxon>Burkholderiales</taxon>
        <taxon>Comamonadaceae</taxon>
        <taxon>Variovorax</taxon>
    </lineage>
</organism>
<accession>A0A840GAU3</accession>
<dbReference type="Pfam" id="PF13827">
    <property type="entry name" value="DUF4189"/>
    <property type="match status" value="1"/>
</dbReference>
<comment type="caution">
    <text evidence="2">The sequence shown here is derived from an EMBL/GenBank/DDBJ whole genome shotgun (WGS) entry which is preliminary data.</text>
</comment>